<protein>
    <submittedName>
        <fullName evidence="2">ATP-binding protein</fullName>
    </submittedName>
</protein>
<dbReference type="Proteomes" id="UP001248581">
    <property type="component" value="Chromosome"/>
</dbReference>
<keyword evidence="2" id="KW-0547">Nucleotide-binding</keyword>
<evidence type="ECO:0000259" key="1">
    <source>
        <dbReference type="SMART" id="SM00382"/>
    </source>
</evidence>
<dbReference type="InterPro" id="IPR003593">
    <property type="entry name" value="AAA+_ATPase"/>
</dbReference>
<dbReference type="Gene3D" id="3.40.50.300">
    <property type="entry name" value="P-loop containing nucleotide triphosphate hydrolases"/>
    <property type="match status" value="1"/>
</dbReference>
<evidence type="ECO:0000313" key="2">
    <source>
        <dbReference type="EMBL" id="WNC68726.1"/>
    </source>
</evidence>
<dbReference type="RefSeq" id="WP_348387880.1">
    <property type="nucleotide sequence ID" value="NZ_CP134146.1"/>
</dbReference>
<dbReference type="EMBL" id="CP134146">
    <property type="protein sequence ID" value="WNC68726.1"/>
    <property type="molecule type" value="Genomic_DNA"/>
</dbReference>
<dbReference type="SMART" id="SM00382">
    <property type="entry name" value="AAA"/>
    <property type="match status" value="1"/>
</dbReference>
<organism evidence="2 3">
    <name type="scientific">Thalassotalea nanhaiensis</name>
    <dbReference type="NCBI Taxonomy" id="3065648"/>
    <lineage>
        <taxon>Bacteria</taxon>
        <taxon>Pseudomonadati</taxon>
        <taxon>Pseudomonadota</taxon>
        <taxon>Gammaproteobacteria</taxon>
        <taxon>Alteromonadales</taxon>
        <taxon>Colwelliaceae</taxon>
        <taxon>Thalassotalea</taxon>
    </lineage>
</organism>
<gene>
    <name evidence="2" type="ORF">RI845_00930</name>
</gene>
<name>A0ABY9TJ48_9GAMM</name>
<dbReference type="InterPro" id="IPR027417">
    <property type="entry name" value="P-loop_NTPase"/>
</dbReference>
<dbReference type="InterPro" id="IPR049945">
    <property type="entry name" value="AAA_22"/>
</dbReference>
<reference evidence="3" key="1">
    <citation type="submission" date="2023-09" db="EMBL/GenBank/DDBJ databases">
        <authorList>
            <person name="Li S."/>
            <person name="Li X."/>
            <person name="Zhang C."/>
            <person name="Zhao Z."/>
        </authorList>
    </citation>
    <scope>NUCLEOTIDE SEQUENCE [LARGE SCALE GENOMIC DNA]</scope>
    <source>
        <strain evidence="3">SQ345</strain>
    </source>
</reference>
<feature type="domain" description="AAA+ ATPase" evidence="1">
    <location>
        <begin position="123"/>
        <end position="294"/>
    </location>
</feature>
<dbReference type="SUPFAM" id="SSF52540">
    <property type="entry name" value="P-loop containing nucleoside triphosphate hydrolases"/>
    <property type="match status" value="1"/>
</dbReference>
<keyword evidence="2" id="KW-0067">ATP-binding</keyword>
<proteinExistence type="predicted"/>
<keyword evidence="3" id="KW-1185">Reference proteome</keyword>
<sequence>MKTIKAIYNEAILPEHKGNPLIEALPPKLPWLNVMELFSHYPDYAEEISDHPDPLVRDEYLVRIDRLRQPLTDYQTCFRAIERSLKNGYSTKNPLTPTTAQYLHYFVDEQPEIEPDSGRFTPKGEGLTLIGESGIGKTTMLEQVLSYFPNVIVHDGYKGTNLDFSKQVVWVKVDCPQNSSVRDLCEEILWSLDLSLDRPRTRPEKLIGSLIRQIEQVMKASFLGMLVIDEMQNLTFKKTKGEDNLLKFLHRLVNKLGIPIFFCANPPFNLSLIKELKNARRAESCYHYHMSPLSIDSDSWKVFIQQLWNYQWTNVFTELTDELNKKIFELSVGNIDMACRTFREAQRLLIGSVDERLTKASLEAGNAIACSLSRQTQQVIDLKTAITLPVGKKRTQKVQSNSNSMKVDKTGDVSKPQHSEFAVQIQELMGLVDLSNEIEDMDLMQRSKNFESQMEYLSHAGVLLEDPLSEFG</sequence>
<accession>A0ABY9TJ48</accession>
<dbReference type="Pfam" id="PF13401">
    <property type="entry name" value="AAA_22"/>
    <property type="match status" value="1"/>
</dbReference>
<dbReference type="GO" id="GO:0005524">
    <property type="term" value="F:ATP binding"/>
    <property type="evidence" value="ECO:0007669"/>
    <property type="project" value="UniProtKB-KW"/>
</dbReference>
<evidence type="ECO:0000313" key="3">
    <source>
        <dbReference type="Proteomes" id="UP001248581"/>
    </source>
</evidence>